<keyword evidence="5" id="KW-1185">Reference proteome</keyword>
<feature type="domain" description="NADP-dependent oxidoreductase" evidence="3">
    <location>
        <begin position="15"/>
        <end position="299"/>
    </location>
</feature>
<evidence type="ECO:0000313" key="4">
    <source>
        <dbReference type="EMBL" id="CAL5229031.1"/>
    </source>
</evidence>
<dbReference type="Gene3D" id="3.20.20.100">
    <property type="entry name" value="NADP-dependent oxidoreductase domain"/>
    <property type="match status" value="1"/>
</dbReference>
<dbReference type="SUPFAM" id="SSF51430">
    <property type="entry name" value="NAD(P)-linked oxidoreductase"/>
    <property type="match status" value="1"/>
</dbReference>
<dbReference type="InterPro" id="IPR023210">
    <property type="entry name" value="NADP_OxRdtase_dom"/>
</dbReference>
<evidence type="ECO:0000256" key="1">
    <source>
        <dbReference type="ARBA" id="ARBA00023002"/>
    </source>
</evidence>
<keyword evidence="1" id="KW-0560">Oxidoreductase</keyword>
<name>A0ABP1GE36_9CHLO</name>
<evidence type="ECO:0000313" key="5">
    <source>
        <dbReference type="Proteomes" id="UP001497392"/>
    </source>
</evidence>
<feature type="compositionally biased region" description="Polar residues" evidence="2">
    <location>
        <begin position="323"/>
        <end position="337"/>
    </location>
</feature>
<accession>A0ABP1GE36</accession>
<dbReference type="PANTHER" id="PTHR43625">
    <property type="entry name" value="AFLATOXIN B1 ALDEHYDE REDUCTASE"/>
    <property type="match status" value="1"/>
</dbReference>
<organism evidence="4 5">
    <name type="scientific">Coccomyxa viridis</name>
    <dbReference type="NCBI Taxonomy" id="1274662"/>
    <lineage>
        <taxon>Eukaryota</taxon>
        <taxon>Viridiplantae</taxon>
        <taxon>Chlorophyta</taxon>
        <taxon>core chlorophytes</taxon>
        <taxon>Trebouxiophyceae</taxon>
        <taxon>Trebouxiophyceae incertae sedis</taxon>
        <taxon>Coccomyxaceae</taxon>
        <taxon>Coccomyxa</taxon>
    </lineage>
</organism>
<evidence type="ECO:0000259" key="3">
    <source>
        <dbReference type="Pfam" id="PF00248"/>
    </source>
</evidence>
<reference evidence="4 5" key="1">
    <citation type="submission" date="2024-06" db="EMBL/GenBank/DDBJ databases">
        <authorList>
            <person name="Kraege A."/>
            <person name="Thomma B."/>
        </authorList>
    </citation>
    <scope>NUCLEOTIDE SEQUENCE [LARGE SCALE GENOMIC DNA]</scope>
</reference>
<gene>
    <name evidence="4" type="primary">g12278</name>
    <name evidence="4" type="ORF">VP750_LOCUS10937</name>
</gene>
<dbReference type="EMBL" id="CAXHTA020000019">
    <property type="protein sequence ID" value="CAL5229031.1"/>
    <property type="molecule type" value="Genomic_DNA"/>
</dbReference>
<feature type="region of interest" description="Disordered" evidence="2">
    <location>
        <begin position="309"/>
        <end position="337"/>
    </location>
</feature>
<sequence>MGKQGFVTSQQGLGCMGMSSAYYSYPDASDEECIKVIHRALELGINHLDTSDAYGPHTNERLVGKAIAGQRDKYDIATKFGAAGNVGASAKGMRVRGDRQYVREAVQGSLERLGVDCIDLFYQHRVDRTVPVEETWSELKELVKEGKVKYLGISEASADEIRRAHAVHPITACQLEWSIWTRDVEEEIIPTLRELGIGIVAYSPLGRGFLTGQIKTPDFAENDRRSQWPRYQKEAFEKNLALVESVKELADKKGCTPGQLALAWVHAQGPDVFPIPGTKRLKYLEENAVAYFLELTTEDKRFLEDTFHEDKVVGGRQPEHSKQSSYLGGSKKTGQTA</sequence>
<protein>
    <submittedName>
        <fullName evidence="4">G12278 protein</fullName>
    </submittedName>
</protein>
<proteinExistence type="predicted"/>
<feature type="compositionally biased region" description="Basic and acidic residues" evidence="2">
    <location>
        <begin position="309"/>
        <end position="322"/>
    </location>
</feature>
<comment type="caution">
    <text evidence="4">The sequence shown here is derived from an EMBL/GenBank/DDBJ whole genome shotgun (WGS) entry which is preliminary data.</text>
</comment>
<dbReference type="CDD" id="cd19076">
    <property type="entry name" value="AKR_AKR13A_13D"/>
    <property type="match status" value="1"/>
</dbReference>
<dbReference type="InterPro" id="IPR050791">
    <property type="entry name" value="Aldo-Keto_reductase"/>
</dbReference>
<dbReference type="PANTHER" id="PTHR43625:SF40">
    <property type="entry name" value="ALDO-KETO REDUCTASE YAKC [NADP(+)]"/>
    <property type="match status" value="1"/>
</dbReference>
<dbReference type="InterPro" id="IPR036812">
    <property type="entry name" value="NAD(P)_OxRdtase_dom_sf"/>
</dbReference>
<dbReference type="Pfam" id="PF00248">
    <property type="entry name" value="Aldo_ket_red"/>
    <property type="match status" value="1"/>
</dbReference>
<evidence type="ECO:0000256" key="2">
    <source>
        <dbReference type="SAM" id="MobiDB-lite"/>
    </source>
</evidence>
<dbReference type="Proteomes" id="UP001497392">
    <property type="component" value="Unassembled WGS sequence"/>
</dbReference>